<accession>A0A445AVS8</accession>
<feature type="domain" description="UBA" evidence="2">
    <location>
        <begin position="376"/>
        <end position="416"/>
    </location>
</feature>
<dbReference type="PANTHER" id="PTHR12948">
    <property type="entry name" value="NEDD8 ULTIMATE BUSTER-1 BS4 PROTEIN"/>
    <property type="match status" value="1"/>
</dbReference>
<keyword evidence="4" id="KW-1185">Reference proteome</keyword>
<name>A0A445AVS8_ARAHY</name>
<dbReference type="SUPFAM" id="SSF46934">
    <property type="entry name" value="UBA-like"/>
    <property type="match status" value="2"/>
</dbReference>
<dbReference type="Gene3D" id="3.10.20.90">
    <property type="entry name" value="Phosphatidylinositol 3-kinase Catalytic Subunit, Chain A, domain 1"/>
    <property type="match status" value="1"/>
</dbReference>
<dbReference type="InterPro" id="IPR029071">
    <property type="entry name" value="Ubiquitin-like_domsf"/>
</dbReference>
<gene>
    <name evidence="3" type="ORF">Ahy_B01g055284</name>
</gene>
<evidence type="ECO:0000313" key="3">
    <source>
        <dbReference type="EMBL" id="RYR30529.1"/>
    </source>
</evidence>
<dbReference type="InterPro" id="IPR009060">
    <property type="entry name" value="UBA-like_sf"/>
</dbReference>
<proteinExistence type="predicted"/>
<feature type="compositionally biased region" description="Acidic residues" evidence="1">
    <location>
        <begin position="531"/>
        <end position="540"/>
    </location>
</feature>
<feature type="region of interest" description="Disordered" evidence="1">
    <location>
        <begin position="476"/>
        <end position="548"/>
    </location>
</feature>
<dbReference type="AlphaFoldDB" id="A0A445AVS8"/>
<evidence type="ECO:0000313" key="4">
    <source>
        <dbReference type="Proteomes" id="UP000289738"/>
    </source>
</evidence>
<dbReference type="PROSITE" id="PS50030">
    <property type="entry name" value="UBA"/>
    <property type="match status" value="2"/>
</dbReference>
<protein>
    <recommendedName>
        <fullName evidence="2">UBA domain-containing protein</fullName>
    </recommendedName>
</protein>
<dbReference type="EMBL" id="SDMP01000011">
    <property type="protein sequence ID" value="RYR30529.1"/>
    <property type="molecule type" value="Genomic_DNA"/>
</dbReference>
<evidence type="ECO:0000259" key="2">
    <source>
        <dbReference type="PROSITE" id="PS50030"/>
    </source>
</evidence>
<sequence length="576" mass="64157">MEKLRIGGTWVGVLDVELDNWNIPMLRDEVAKRSNCNPHSINLICAGRILKDHDDPTRNLTQLGIKNNAKILSTRISVEEGQSIKNQIMAEEERSRRLSRLKAAATALAGRHADGSLPVEDFNIEVEDQSGKKVQLGSETDQRAVMMGLMLDANGKRLIRQGNYKDALEVLSMGEEAFSLCDSKVLELIDNVPILQINMVWCYFMLRDISSLSEAGKRLEMARDGLERAHGKNLLRLRLLQGGRFPELALHLRLELLEGVVAYHSGQFEKARVALTCAKAKFARLQVSDETLSAVMQMGFREGNAKRALRMTNQDVGGAIDLLLEEKAKKRQKQMEDIERRNEIWLYYKLVPILSDYVGESVREQKQYGVTPLKKPVDIPRLDELVSIGFERELAAEALRRNENDSDKALDDLTKPETNSNLQDYIESKKRKKQKQDINSEIERYVQMGFERSRVVAAVEGGGTPDEIMQRLMMPQSEAAANSSASASASHNVAGSDVENQDVNKNNDVGEGEGEGEGEDASSSSSSDSERDVEMEDEISADIASSDALADYDIEVNIEGEAITQYLAMLDSAPPQ</sequence>
<comment type="caution">
    <text evidence="3">The sequence shown here is derived from an EMBL/GenBank/DDBJ whole genome shotgun (WGS) entry which is preliminary data.</text>
</comment>
<feature type="domain" description="UBA" evidence="2">
    <location>
        <begin position="286"/>
        <end position="326"/>
    </location>
</feature>
<dbReference type="PANTHER" id="PTHR12948:SF3">
    <property type="entry name" value="NEDD8 ULTIMATE BUSTER 1"/>
    <property type="match status" value="1"/>
</dbReference>
<dbReference type="InterPro" id="IPR039749">
    <property type="entry name" value="NUB1"/>
</dbReference>
<organism evidence="3 4">
    <name type="scientific">Arachis hypogaea</name>
    <name type="common">Peanut</name>
    <dbReference type="NCBI Taxonomy" id="3818"/>
    <lineage>
        <taxon>Eukaryota</taxon>
        <taxon>Viridiplantae</taxon>
        <taxon>Streptophyta</taxon>
        <taxon>Embryophyta</taxon>
        <taxon>Tracheophyta</taxon>
        <taxon>Spermatophyta</taxon>
        <taxon>Magnoliopsida</taxon>
        <taxon>eudicotyledons</taxon>
        <taxon>Gunneridae</taxon>
        <taxon>Pentapetalae</taxon>
        <taxon>rosids</taxon>
        <taxon>fabids</taxon>
        <taxon>Fabales</taxon>
        <taxon>Fabaceae</taxon>
        <taxon>Papilionoideae</taxon>
        <taxon>50 kb inversion clade</taxon>
        <taxon>dalbergioids sensu lato</taxon>
        <taxon>Dalbergieae</taxon>
        <taxon>Pterocarpus clade</taxon>
        <taxon>Arachis</taxon>
    </lineage>
</organism>
<reference evidence="3 4" key="1">
    <citation type="submission" date="2019-01" db="EMBL/GenBank/DDBJ databases">
        <title>Sequencing of cultivated peanut Arachis hypogaea provides insights into genome evolution and oil improvement.</title>
        <authorList>
            <person name="Chen X."/>
        </authorList>
    </citation>
    <scope>NUCLEOTIDE SEQUENCE [LARGE SCALE GENOMIC DNA]</scope>
    <source>
        <strain evidence="4">cv. Fuhuasheng</strain>
        <tissue evidence="3">Leaves</tissue>
    </source>
</reference>
<dbReference type="SMART" id="SM00165">
    <property type="entry name" value="UBA"/>
    <property type="match status" value="2"/>
</dbReference>
<feature type="compositionally biased region" description="Acidic residues" evidence="1">
    <location>
        <begin position="510"/>
        <end position="520"/>
    </location>
</feature>
<dbReference type="Gene3D" id="1.10.8.10">
    <property type="entry name" value="DNA helicase RuvA subunit, C-terminal domain"/>
    <property type="match status" value="2"/>
</dbReference>
<feature type="compositionally biased region" description="Low complexity" evidence="1">
    <location>
        <begin position="477"/>
        <end position="490"/>
    </location>
</feature>
<dbReference type="CDD" id="cd14270">
    <property type="entry name" value="UBA"/>
    <property type="match status" value="1"/>
</dbReference>
<evidence type="ECO:0000256" key="1">
    <source>
        <dbReference type="SAM" id="MobiDB-lite"/>
    </source>
</evidence>
<dbReference type="SUPFAM" id="SSF54236">
    <property type="entry name" value="Ubiquitin-like"/>
    <property type="match status" value="1"/>
</dbReference>
<dbReference type="InterPro" id="IPR015940">
    <property type="entry name" value="UBA"/>
</dbReference>
<dbReference type="GO" id="GO:2000058">
    <property type="term" value="P:regulation of ubiquitin-dependent protein catabolic process"/>
    <property type="evidence" value="ECO:0007669"/>
    <property type="project" value="TreeGrafter"/>
</dbReference>
<dbReference type="STRING" id="3818.A0A445AVS8"/>
<dbReference type="Proteomes" id="UP000289738">
    <property type="component" value="Chromosome B01"/>
</dbReference>